<organism evidence="7 8">
    <name type="scientific">Propioniciclava flava</name>
    <dbReference type="NCBI Taxonomy" id="2072026"/>
    <lineage>
        <taxon>Bacteria</taxon>
        <taxon>Bacillati</taxon>
        <taxon>Actinomycetota</taxon>
        <taxon>Actinomycetes</taxon>
        <taxon>Propionibacteriales</taxon>
        <taxon>Propionibacteriaceae</taxon>
        <taxon>Propioniciclava</taxon>
    </lineage>
</organism>
<evidence type="ECO:0000256" key="5">
    <source>
        <dbReference type="SAM" id="SignalP"/>
    </source>
</evidence>
<evidence type="ECO:0000313" key="8">
    <source>
        <dbReference type="Proteomes" id="UP000290624"/>
    </source>
</evidence>
<dbReference type="Proteomes" id="UP000290624">
    <property type="component" value="Unassembled WGS sequence"/>
</dbReference>
<dbReference type="GO" id="GO:1901678">
    <property type="term" value="P:iron coordination entity transport"/>
    <property type="evidence" value="ECO:0007669"/>
    <property type="project" value="UniProtKB-ARBA"/>
</dbReference>
<comment type="similarity">
    <text evidence="2">Belongs to the bacterial solute-binding protein 8 family.</text>
</comment>
<dbReference type="SUPFAM" id="SSF53807">
    <property type="entry name" value="Helical backbone' metal receptor"/>
    <property type="match status" value="1"/>
</dbReference>
<dbReference type="CDD" id="cd01146">
    <property type="entry name" value="FhuD"/>
    <property type="match status" value="1"/>
</dbReference>
<dbReference type="GO" id="GO:0030288">
    <property type="term" value="C:outer membrane-bounded periplasmic space"/>
    <property type="evidence" value="ECO:0007669"/>
    <property type="project" value="TreeGrafter"/>
</dbReference>
<dbReference type="AlphaFoldDB" id="A0A4V1Q7E9"/>
<proteinExistence type="inferred from homology"/>
<keyword evidence="8" id="KW-1185">Reference proteome</keyword>
<protein>
    <submittedName>
        <fullName evidence="7">Iron-siderophore ABC transporter substrate-binding protein</fullName>
    </submittedName>
</protein>
<dbReference type="RefSeq" id="WP_129458570.1">
    <property type="nucleotide sequence ID" value="NZ_PPCV01000004.1"/>
</dbReference>
<dbReference type="PANTHER" id="PTHR30532:SF1">
    <property type="entry name" value="IRON(3+)-HYDROXAMATE-BINDING PROTEIN FHUD"/>
    <property type="match status" value="1"/>
</dbReference>
<dbReference type="EMBL" id="PPCV01000004">
    <property type="protein sequence ID" value="RXW32348.1"/>
    <property type="molecule type" value="Genomic_DNA"/>
</dbReference>
<evidence type="ECO:0000256" key="3">
    <source>
        <dbReference type="ARBA" id="ARBA00022448"/>
    </source>
</evidence>
<dbReference type="Gene3D" id="3.40.50.1980">
    <property type="entry name" value="Nitrogenase molybdenum iron protein domain"/>
    <property type="match status" value="2"/>
</dbReference>
<keyword evidence="4 5" id="KW-0732">Signal</keyword>
<evidence type="ECO:0000256" key="4">
    <source>
        <dbReference type="ARBA" id="ARBA00022729"/>
    </source>
</evidence>
<dbReference type="PROSITE" id="PS51257">
    <property type="entry name" value="PROKAR_LIPOPROTEIN"/>
    <property type="match status" value="1"/>
</dbReference>
<feature type="chain" id="PRO_5020766919" evidence="5">
    <location>
        <begin position="27"/>
        <end position="324"/>
    </location>
</feature>
<dbReference type="InterPro" id="IPR051313">
    <property type="entry name" value="Bact_iron-sidero_bind"/>
</dbReference>
<dbReference type="InterPro" id="IPR006311">
    <property type="entry name" value="TAT_signal"/>
</dbReference>
<name>A0A4V1Q7E9_9ACTN</name>
<feature type="signal peptide" evidence="5">
    <location>
        <begin position="1"/>
        <end position="26"/>
    </location>
</feature>
<evidence type="ECO:0000256" key="1">
    <source>
        <dbReference type="ARBA" id="ARBA00004196"/>
    </source>
</evidence>
<evidence type="ECO:0000259" key="6">
    <source>
        <dbReference type="PROSITE" id="PS50983"/>
    </source>
</evidence>
<evidence type="ECO:0000313" key="7">
    <source>
        <dbReference type="EMBL" id="RXW32348.1"/>
    </source>
</evidence>
<dbReference type="PROSITE" id="PS51318">
    <property type="entry name" value="TAT"/>
    <property type="match status" value="1"/>
</dbReference>
<dbReference type="InterPro" id="IPR002491">
    <property type="entry name" value="ABC_transptr_periplasmic_BD"/>
</dbReference>
<keyword evidence="3" id="KW-0813">Transport</keyword>
<sequence length="324" mass="33224">MPLSRRAVLGFALAAPVLVACGTTEAARTPAPGSSASASGGGITATDSRGVTVTLAQPATKVVTLEWGPTEDVLALGVTPIAVADPTGFASWDSAVTLPAGTADVGLRTEPSLESIAKAAPDLILGVTGSIPEAALAQAEKIAPVFLLKAADASRPLEQMRENFTTTAKLLGKEAAATPILAALDAKLAEGKQKLAGLTSPYIFTYINVTGATADLRMHSDRSLPGAVAKAVGLTNAWTDAGDPAWGIGSIDLEGLTKFPADTTVLYWANASADPLATLKGNALWEGLPFVKDGRVKPAADRIWIYGGPSSMIQWIDDLVAKLA</sequence>
<comment type="subcellular location">
    <subcellularLocation>
        <location evidence="1">Cell envelope</location>
    </subcellularLocation>
</comment>
<gene>
    <name evidence="7" type="ORF">C1706_07290</name>
</gene>
<feature type="domain" description="Fe/B12 periplasmic-binding" evidence="6">
    <location>
        <begin position="61"/>
        <end position="324"/>
    </location>
</feature>
<comment type="caution">
    <text evidence="7">The sequence shown here is derived from an EMBL/GenBank/DDBJ whole genome shotgun (WGS) entry which is preliminary data.</text>
</comment>
<accession>A0A4V1Q7E9</accession>
<dbReference type="OrthoDB" id="9793175at2"/>
<dbReference type="PANTHER" id="PTHR30532">
    <property type="entry name" value="IRON III DICITRATE-BINDING PERIPLASMIC PROTEIN"/>
    <property type="match status" value="1"/>
</dbReference>
<reference evidence="7 8" key="1">
    <citation type="submission" date="2018-01" db="EMBL/GenBank/DDBJ databases">
        <title>Lactibacter flavus gen. nov., sp. nov., a novel bacterium of the family Propionibacteriaceae isolated from raw milk and dairy products.</title>
        <authorList>
            <person name="Wenning M."/>
            <person name="Breitenwieser F."/>
            <person name="Huptas C."/>
            <person name="von Neubeck M."/>
            <person name="Busse H.-J."/>
            <person name="Scherer S."/>
        </authorList>
    </citation>
    <scope>NUCLEOTIDE SEQUENCE [LARGE SCALE GENOMIC DNA]</scope>
    <source>
        <strain evidence="7 8">VG341</strain>
    </source>
</reference>
<dbReference type="Pfam" id="PF01497">
    <property type="entry name" value="Peripla_BP_2"/>
    <property type="match status" value="1"/>
</dbReference>
<evidence type="ECO:0000256" key="2">
    <source>
        <dbReference type="ARBA" id="ARBA00008814"/>
    </source>
</evidence>
<dbReference type="PROSITE" id="PS50983">
    <property type="entry name" value="FE_B12_PBP"/>
    <property type="match status" value="1"/>
</dbReference>